<feature type="domain" description="HTH marR-type" evidence="1">
    <location>
        <begin position="66"/>
        <end position="198"/>
    </location>
</feature>
<organism evidence="2 3">
    <name type="scientific">Dyadobacter arcticus</name>
    <dbReference type="NCBI Taxonomy" id="1078754"/>
    <lineage>
        <taxon>Bacteria</taxon>
        <taxon>Pseudomonadati</taxon>
        <taxon>Bacteroidota</taxon>
        <taxon>Cytophagia</taxon>
        <taxon>Cytophagales</taxon>
        <taxon>Spirosomataceae</taxon>
        <taxon>Dyadobacter</taxon>
    </lineage>
</organism>
<dbReference type="Gene3D" id="1.10.10.10">
    <property type="entry name" value="Winged helix-like DNA-binding domain superfamily/Winged helix DNA-binding domain"/>
    <property type="match status" value="1"/>
</dbReference>
<evidence type="ECO:0000313" key="3">
    <source>
        <dbReference type="Proteomes" id="UP001179181"/>
    </source>
</evidence>
<keyword evidence="3" id="KW-1185">Reference proteome</keyword>
<reference evidence="2 3" key="1">
    <citation type="submission" date="2020-03" db="EMBL/GenBank/DDBJ databases">
        <title>Genomic Encyclopedia of Type Strains, Phase IV (KMG-IV): sequencing the most valuable type-strain genomes for metagenomic binning, comparative biology and taxonomic classification.</title>
        <authorList>
            <person name="Goeker M."/>
        </authorList>
    </citation>
    <scope>NUCLEOTIDE SEQUENCE [LARGE SCALE GENOMIC DNA]</scope>
    <source>
        <strain evidence="2 3">DSM 102865</strain>
    </source>
</reference>
<dbReference type="InterPro" id="IPR036390">
    <property type="entry name" value="WH_DNA-bd_sf"/>
</dbReference>
<comment type="caution">
    <text evidence="2">The sequence shown here is derived from an EMBL/GenBank/DDBJ whole genome shotgun (WGS) entry which is preliminary data.</text>
</comment>
<dbReference type="EMBL" id="JAASQJ010000003">
    <property type="protein sequence ID" value="NIJ54636.1"/>
    <property type="molecule type" value="Genomic_DNA"/>
</dbReference>
<protein>
    <submittedName>
        <fullName evidence="2">DNA-binding MarR family transcriptional regulator</fullName>
    </submittedName>
</protein>
<proteinExistence type="predicted"/>
<dbReference type="InterPro" id="IPR036388">
    <property type="entry name" value="WH-like_DNA-bd_sf"/>
</dbReference>
<dbReference type="SMART" id="SM00347">
    <property type="entry name" value="HTH_MARR"/>
    <property type="match status" value="1"/>
</dbReference>
<dbReference type="PRINTS" id="PR00598">
    <property type="entry name" value="HTHMARR"/>
</dbReference>
<dbReference type="InterPro" id="IPR039422">
    <property type="entry name" value="MarR/SlyA-like"/>
</dbReference>
<dbReference type="SUPFAM" id="SSF46785">
    <property type="entry name" value="Winged helix' DNA-binding domain"/>
    <property type="match status" value="1"/>
</dbReference>
<dbReference type="PROSITE" id="PS50995">
    <property type="entry name" value="HTH_MARR_2"/>
    <property type="match status" value="1"/>
</dbReference>
<dbReference type="Proteomes" id="UP001179181">
    <property type="component" value="Unassembled WGS sequence"/>
</dbReference>
<dbReference type="InterPro" id="IPR000835">
    <property type="entry name" value="HTH_MarR-typ"/>
</dbReference>
<dbReference type="PANTHER" id="PTHR33164:SF57">
    <property type="entry name" value="MARR-FAMILY TRANSCRIPTIONAL REGULATOR"/>
    <property type="match status" value="1"/>
</dbReference>
<keyword evidence="2" id="KW-0238">DNA-binding</keyword>
<evidence type="ECO:0000259" key="1">
    <source>
        <dbReference type="PROSITE" id="PS50995"/>
    </source>
</evidence>
<dbReference type="PANTHER" id="PTHR33164">
    <property type="entry name" value="TRANSCRIPTIONAL REGULATOR, MARR FAMILY"/>
    <property type="match status" value="1"/>
</dbReference>
<gene>
    <name evidence="2" type="ORF">FHS68_003818</name>
</gene>
<dbReference type="GO" id="GO:0003677">
    <property type="term" value="F:DNA binding"/>
    <property type="evidence" value="ECO:0007669"/>
    <property type="project" value="UniProtKB-KW"/>
</dbReference>
<name>A0ABX0UUN6_9BACT</name>
<dbReference type="Pfam" id="PF13463">
    <property type="entry name" value="HTH_27"/>
    <property type="match status" value="1"/>
</dbReference>
<accession>A0ABX0UUN6</accession>
<evidence type="ECO:0000313" key="2">
    <source>
        <dbReference type="EMBL" id="NIJ54636.1"/>
    </source>
</evidence>
<sequence>MMEVKNSYLPLIIEWENYLTISKKADITDFAFWLLAKGKVEEKNEEADLEVYFDKNSEAHHYAYKSSDAAFLVWRLSKFIRYYTKPVLLENELASQDDFAILAHIDYRKSCSKKEAIDANMIDSTTGIEIIKRLVNQGLVSEKINQDDKRQKLVSLTENGRQKLYNIFIGFSKIPDVMAELNIEQRELLIQTLKNLDSYHTKNIDSFTSSKKRT</sequence>
<dbReference type="RefSeq" id="WP_167273078.1">
    <property type="nucleotide sequence ID" value="NZ_JAASQJ010000003.1"/>
</dbReference>